<protein>
    <recommendedName>
        <fullName evidence="4">Tetratricopeptide repeat protein</fullName>
    </recommendedName>
</protein>
<feature type="transmembrane region" description="Helical" evidence="2">
    <location>
        <begin position="109"/>
        <end position="128"/>
    </location>
</feature>
<sequence>MIELILTYLNKVLLFALRKDSLMAFFNLLFVASLICFGGVMGSYSRGCRDSQNKFSKDKDENNKRASVYRFGIASAFICVPFISSFLHVDYSSIIFPVADGGGTKFIEQILLLISVSGISAYLGYALLDGLANKVLKEQVDGIDKKQQDLEAEQDEFKDELDRSKELIEQLEMDKKTTKFELGYFKAISAVDKAESMMSIPDEALSVKKKLTEALDAVTESLSLVKREDVAKDDYDKLLVLKAYILKRLDRIDDALSITDELLMSNEDNPILIYNKACYQYILRRCQADNSDIKDMIRRALTIKVTDPEFIRRQEKIRTKVIGNKDNDLEGLFTDAELEELKVAIK</sequence>
<keyword evidence="1" id="KW-0175">Coiled coil</keyword>
<keyword evidence="2" id="KW-1133">Transmembrane helix</keyword>
<dbReference type="Gene3D" id="1.25.40.10">
    <property type="entry name" value="Tetratricopeptide repeat domain"/>
    <property type="match status" value="1"/>
</dbReference>
<organism evidence="3">
    <name type="scientific">Klebsiella pneumoniae</name>
    <dbReference type="NCBI Taxonomy" id="573"/>
    <lineage>
        <taxon>Bacteria</taxon>
        <taxon>Pseudomonadati</taxon>
        <taxon>Pseudomonadota</taxon>
        <taxon>Gammaproteobacteria</taxon>
        <taxon>Enterobacterales</taxon>
        <taxon>Enterobacteriaceae</taxon>
        <taxon>Klebsiella/Raoultella group</taxon>
        <taxon>Klebsiella</taxon>
        <taxon>Klebsiella pneumoniae complex</taxon>
    </lineage>
</organism>
<feature type="transmembrane region" description="Helical" evidence="2">
    <location>
        <begin position="68"/>
        <end position="89"/>
    </location>
</feature>
<keyword evidence="2" id="KW-0472">Membrane</keyword>
<feature type="coiled-coil region" evidence="1">
    <location>
        <begin position="133"/>
        <end position="174"/>
    </location>
</feature>
<gene>
    <name evidence="3" type="ORF">ETH65_27705</name>
</gene>
<keyword evidence="2" id="KW-0812">Transmembrane</keyword>
<dbReference type="RefSeq" id="WP_040198047.1">
    <property type="nucleotide sequence ID" value="NZ_AP023458.1"/>
</dbReference>
<accession>A0A483ZEN0</accession>
<dbReference type="InterPro" id="IPR011990">
    <property type="entry name" value="TPR-like_helical_dom_sf"/>
</dbReference>
<name>A0A483ZEN0_KLEPN</name>
<evidence type="ECO:0000256" key="2">
    <source>
        <dbReference type="SAM" id="Phobius"/>
    </source>
</evidence>
<evidence type="ECO:0000313" key="3">
    <source>
        <dbReference type="EMBL" id="TCZ42382.1"/>
    </source>
</evidence>
<evidence type="ECO:0008006" key="4">
    <source>
        <dbReference type="Google" id="ProtNLM"/>
    </source>
</evidence>
<dbReference type="EMBL" id="SDDQ01000113">
    <property type="protein sequence ID" value="TCZ42382.1"/>
    <property type="molecule type" value="Genomic_DNA"/>
</dbReference>
<comment type="caution">
    <text evidence="3">The sequence shown here is derived from an EMBL/GenBank/DDBJ whole genome shotgun (WGS) entry which is preliminary data.</text>
</comment>
<dbReference type="AlphaFoldDB" id="A0A483ZEN0"/>
<reference evidence="3" key="1">
    <citation type="submission" date="2019-01" db="EMBL/GenBank/DDBJ databases">
        <authorList>
            <person name="Lista F."/>
            <person name="Anselmo A."/>
        </authorList>
    </citation>
    <scope>NUCLEOTIDE SEQUENCE</scope>
    <source>
        <strain evidence="3">5R</strain>
    </source>
</reference>
<dbReference type="SUPFAM" id="SSF48452">
    <property type="entry name" value="TPR-like"/>
    <property type="match status" value="1"/>
</dbReference>
<feature type="transmembrane region" description="Helical" evidence="2">
    <location>
        <begin position="22"/>
        <end position="47"/>
    </location>
</feature>
<proteinExistence type="predicted"/>
<evidence type="ECO:0000256" key="1">
    <source>
        <dbReference type="SAM" id="Coils"/>
    </source>
</evidence>